<gene>
    <name evidence="2" type="ORF">JQ619_12585</name>
</gene>
<accession>A0ABS5G7I4</accession>
<dbReference type="EMBL" id="JAFCLK010000010">
    <property type="protein sequence ID" value="MBR1136606.1"/>
    <property type="molecule type" value="Genomic_DNA"/>
</dbReference>
<name>A0ABS5G7I4_9BRAD</name>
<keyword evidence="3" id="KW-1185">Reference proteome</keyword>
<organism evidence="2 3">
    <name type="scientific">Bradyrhizobium denitrificans</name>
    <dbReference type="NCBI Taxonomy" id="2734912"/>
    <lineage>
        <taxon>Bacteria</taxon>
        <taxon>Pseudomonadati</taxon>
        <taxon>Pseudomonadota</taxon>
        <taxon>Alphaproteobacteria</taxon>
        <taxon>Hyphomicrobiales</taxon>
        <taxon>Nitrobacteraceae</taxon>
        <taxon>Bradyrhizobium</taxon>
    </lineage>
</organism>
<protein>
    <submittedName>
        <fullName evidence="2">Uncharacterized protein</fullName>
    </submittedName>
</protein>
<sequence length="106" mass="11281">MRMLKGGIAKARFGTMAGLMAAMAVLAVAPAHAYWVPPIKGNDTGGIIAYPVAQTADARQIAADHCASYGKVAKFLAVDARYGGYVSFACRWVPYGSAQRPLRTLY</sequence>
<dbReference type="Proteomes" id="UP001314635">
    <property type="component" value="Unassembled WGS sequence"/>
</dbReference>
<evidence type="ECO:0000313" key="2">
    <source>
        <dbReference type="EMBL" id="MBR1136606.1"/>
    </source>
</evidence>
<feature type="signal peptide" evidence="1">
    <location>
        <begin position="1"/>
        <end position="33"/>
    </location>
</feature>
<proteinExistence type="predicted"/>
<dbReference type="RefSeq" id="WP_172239401.1">
    <property type="nucleotide sequence ID" value="NZ_JABFDP010000022.1"/>
</dbReference>
<comment type="caution">
    <text evidence="2">The sequence shown here is derived from an EMBL/GenBank/DDBJ whole genome shotgun (WGS) entry which is preliminary data.</text>
</comment>
<keyword evidence="1" id="KW-0732">Signal</keyword>
<feature type="chain" id="PRO_5047053783" evidence="1">
    <location>
        <begin position="34"/>
        <end position="106"/>
    </location>
</feature>
<evidence type="ECO:0000256" key="1">
    <source>
        <dbReference type="SAM" id="SignalP"/>
    </source>
</evidence>
<reference evidence="3" key="1">
    <citation type="journal article" date="2021" name="ISME J.">
        <title>Evolutionary origin and ecological implication of a unique nif island in free-living Bradyrhizobium lineages.</title>
        <authorList>
            <person name="Tao J."/>
        </authorList>
    </citation>
    <scope>NUCLEOTIDE SEQUENCE [LARGE SCALE GENOMIC DNA]</scope>
    <source>
        <strain evidence="3">SZCCT0094</strain>
    </source>
</reference>
<evidence type="ECO:0000313" key="3">
    <source>
        <dbReference type="Proteomes" id="UP001314635"/>
    </source>
</evidence>